<dbReference type="PANTHER" id="PTHR48051">
    <property type="match status" value="1"/>
</dbReference>
<evidence type="ECO:0000313" key="5">
    <source>
        <dbReference type="EMBL" id="CAD7277121.1"/>
    </source>
</evidence>
<dbReference type="InterPro" id="IPR032675">
    <property type="entry name" value="LRR_dom_sf"/>
</dbReference>
<gene>
    <name evidence="5" type="ORF">NMOB1V02_LOCUS4862</name>
</gene>
<dbReference type="PANTHER" id="PTHR48051:SF1">
    <property type="entry name" value="RAS SUPPRESSOR PROTEIN 1"/>
    <property type="match status" value="1"/>
</dbReference>
<dbReference type="EMBL" id="CAJPEX010000801">
    <property type="protein sequence ID" value="CAG0917273.1"/>
    <property type="molecule type" value="Genomic_DNA"/>
</dbReference>
<dbReference type="Proteomes" id="UP000678499">
    <property type="component" value="Unassembled WGS sequence"/>
</dbReference>
<dbReference type="SMART" id="SM00364">
    <property type="entry name" value="LRR_BAC"/>
    <property type="match status" value="4"/>
</dbReference>
<dbReference type="SMART" id="SM00369">
    <property type="entry name" value="LRR_TYP"/>
    <property type="match status" value="6"/>
</dbReference>
<dbReference type="Pfam" id="PF00560">
    <property type="entry name" value="LRR_1"/>
    <property type="match status" value="1"/>
</dbReference>
<dbReference type="Pfam" id="PF23598">
    <property type="entry name" value="LRR_14"/>
    <property type="match status" value="1"/>
</dbReference>
<evidence type="ECO:0000256" key="2">
    <source>
        <dbReference type="ARBA" id="ARBA00022737"/>
    </source>
</evidence>
<sequence length="327" mass="37462">MSSSSEDQQSSRRVHEPDEDAKRTLANAARNDATYVRLSSRHVRRIDAVTFAECAELRALLLHDNRLSMLDGIETLTQLETLSLAKNRFTKFPHQVLDLETLTYLNLSNNDLRLLPASIRQLRNLEVLWVNRTGLTSFPEEICELVNLETLGARHNELKSLPYEFSALRRLRWLTLVGNSLSWLPDTFRELQHLKHLNLSSNNFTRIPPPIGNLRGLKYCFLSKNAIRLIDFVAVLRLAAVDNIRRLDLSGNPVFKPESFLLNRFPFLRLETAWFDSLLFDGNSVWMDSLQTSSLDESYSTSHVVADLEPFPAVPNDITKKSVEFLL</sequence>
<protein>
    <recommendedName>
        <fullName evidence="4">Disease resistance R13L4/SHOC-2-like LRR domain-containing protein</fullName>
    </recommendedName>
</protein>
<keyword evidence="1" id="KW-0433">Leucine-rich repeat</keyword>
<dbReference type="SUPFAM" id="SSF52058">
    <property type="entry name" value="L domain-like"/>
    <property type="match status" value="1"/>
</dbReference>
<dbReference type="EMBL" id="OA882838">
    <property type="protein sequence ID" value="CAD7277121.1"/>
    <property type="molecule type" value="Genomic_DNA"/>
</dbReference>
<name>A0A7R9BKQ8_9CRUS</name>
<evidence type="ECO:0000256" key="3">
    <source>
        <dbReference type="SAM" id="MobiDB-lite"/>
    </source>
</evidence>
<keyword evidence="6" id="KW-1185">Reference proteome</keyword>
<dbReference type="OrthoDB" id="1728874at2759"/>
<reference evidence="5" key="1">
    <citation type="submission" date="2020-11" db="EMBL/GenBank/DDBJ databases">
        <authorList>
            <person name="Tran Van P."/>
        </authorList>
    </citation>
    <scope>NUCLEOTIDE SEQUENCE</scope>
</reference>
<keyword evidence="2" id="KW-0677">Repeat</keyword>
<dbReference type="GO" id="GO:0005737">
    <property type="term" value="C:cytoplasm"/>
    <property type="evidence" value="ECO:0007669"/>
    <property type="project" value="TreeGrafter"/>
</dbReference>
<dbReference type="Gene3D" id="3.80.10.10">
    <property type="entry name" value="Ribonuclease Inhibitor"/>
    <property type="match status" value="1"/>
</dbReference>
<dbReference type="InterPro" id="IPR055414">
    <property type="entry name" value="LRR_R13L4/SHOC2-like"/>
</dbReference>
<dbReference type="PROSITE" id="PS51450">
    <property type="entry name" value="LRR"/>
    <property type="match status" value="3"/>
</dbReference>
<feature type="domain" description="Disease resistance R13L4/SHOC-2-like LRR" evidence="4">
    <location>
        <begin position="130"/>
        <end position="293"/>
    </location>
</feature>
<dbReference type="InterPro" id="IPR050216">
    <property type="entry name" value="LRR_domain-containing"/>
</dbReference>
<feature type="region of interest" description="Disordered" evidence="3">
    <location>
        <begin position="1"/>
        <end position="26"/>
    </location>
</feature>
<evidence type="ECO:0000259" key="4">
    <source>
        <dbReference type="Pfam" id="PF23598"/>
    </source>
</evidence>
<dbReference type="AlphaFoldDB" id="A0A7R9BKQ8"/>
<evidence type="ECO:0000256" key="1">
    <source>
        <dbReference type="ARBA" id="ARBA00022614"/>
    </source>
</evidence>
<feature type="compositionally biased region" description="Basic and acidic residues" evidence="3">
    <location>
        <begin position="9"/>
        <end position="23"/>
    </location>
</feature>
<proteinExistence type="predicted"/>
<dbReference type="InterPro" id="IPR001611">
    <property type="entry name" value="Leu-rich_rpt"/>
</dbReference>
<evidence type="ECO:0000313" key="6">
    <source>
        <dbReference type="Proteomes" id="UP000678499"/>
    </source>
</evidence>
<accession>A0A7R9BKQ8</accession>
<dbReference type="InterPro" id="IPR003591">
    <property type="entry name" value="Leu-rich_rpt_typical-subtyp"/>
</dbReference>
<organism evidence="5">
    <name type="scientific">Notodromas monacha</name>
    <dbReference type="NCBI Taxonomy" id="399045"/>
    <lineage>
        <taxon>Eukaryota</taxon>
        <taxon>Metazoa</taxon>
        <taxon>Ecdysozoa</taxon>
        <taxon>Arthropoda</taxon>
        <taxon>Crustacea</taxon>
        <taxon>Oligostraca</taxon>
        <taxon>Ostracoda</taxon>
        <taxon>Podocopa</taxon>
        <taxon>Podocopida</taxon>
        <taxon>Cypridocopina</taxon>
        <taxon>Cypridoidea</taxon>
        <taxon>Cyprididae</taxon>
        <taxon>Notodromas</taxon>
    </lineage>
</organism>